<keyword evidence="1" id="KW-0812">Transmembrane</keyword>
<keyword evidence="1" id="KW-0472">Membrane</keyword>
<sequence>MDEIKQEVATDVASEEVVADETAAQASANTGKKKIKLPAWFQKLVDKIKSNEDVRQMVVFTLFSFICGGSQLIITLVLPALLKLAPETSVLNQRFYGFDLGALKDVFGYPTTSDFIGFLIGSIVGQVLTFVLNRKKTFNCTNNVIISGIMYVILAVTIIFVQTLLGSAIMTACMGAKPVAQTEFLYQIYNLTGQAVGGITALVMSFVGNKFLVMRNWGEKKNKKSEENACNSDDCACCSCQDCQSQNATQDASSALDEAAADKE</sequence>
<keyword evidence="1" id="KW-1133">Transmembrane helix</keyword>
<feature type="transmembrane region" description="Helical" evidence="1">
    <location>
        <begin position="191"/>
        <end position="213"/>
    </location>
</feature>
<dbReference type="EMBL" id="BK032546">
    <property type="protein sequence ID" value="DAF46911.1"/>
    <property type="molecule type" value="Genomic_DNA"/>
</dbReference>
<feature type="transmembrane region" description="Helical" evidence="1">
    <location>
        <begin position="144"/>
        <end position="171"/>
    </location>
</feature>
<protein>
    <submittedName>
        <fullName evidence="2">Dolichol monophosphate mannose synthase</fullName>
    </submittedName>
</protein>
<reference evidence="2" key="1">
    <citation type="journal article" date="2021" name="Proc. Natl. Acad. Sci. U.S.A.">
        <title>A Catalog of Tens of Thousands of Viruses from Human Metagenomes Reveals Hidden Associations with Chronic Diseases.</title>
        <authorList>
            <person name="Tisza M.J."/>
            <person name="Buck C.B."/>
        </authorList>
    </citation>
    <scope>NUCLEOTIDE SEQUENCE</scope>
    <source>
        <strain evidence="2">CtxJ29</strain>
    </source>
</reference>
<feature type="transmembrane region" description="Helical" evidence="1">
    <location>
        <begin position="57"/>
        <end position="82"/>
    </location>
</feature>
<feature type="transmembrane region" description="Helical" evidence="1">
    <location>
        <begin position="115"/>
        <end position="132"/>
    </location>
</feature>
<accession>A0A8S5S8A7</accession>
<evidence type="ECO:0000313" key="2">
    <source>
        <dbReference type="EMBL" id="DAF46911.1"/>
    </source>
</evidence>
<organism evidence="2">
    <name type="scientific">Podoviridae sp. ctxJ29</name>
    <dbReference type="NCBI Taxonomy" id="2827754"/>
    <lineage>
        <taxon>Viruses</taxon>
        <taxon>Duplodnaviria</taxon>
        <taxon>Heunggongvirae</taxon>
        <taxon>Uroviricota</taxon>
        <taxon>Caudoviricetes</taxon>
    </lineage>
</organism>
<name>A0A8S5S8A7_9CAUD</name>
<evidence type="ECO:0000256" key="1">
    <source>
        <dbReference type="SAM" id="Phobius"/>
    </source>
</evidence>
<dbReference type="SUPFAM" id="SSF103473">
    <property type="entry name" value="MFS general substrate transporter"/>
    <property type="match status" value="1"/>
</dbReference>
<dbReference type="InterPro" id="IPR036259">
    <property type="entry name" value="MFS_trans_sf"/>
</dbReference>
<proteinExistence type="predicted"/>